<dbReference type="RefSeq" id="XP_032814883.1">
    <property type="nucleotide sequence ID" value="XM_032958992.1"/>
</dbReference>
<proteinExistence type="inferred from homology"/>
<evidence type="ECO:0000256" key="2">
    <source>
        <dbReference type="ARBA" id="ARBA00022694"/>
    </source>
</evidence>
<name>A0AAJ7WZW9_PETMA</name>
<dbReference type="AlphaFoldDB" id="A0AAJ7WZW9"/>
<evidence type="ECO:0000313" key="4">
    <source>
        <dbReference type="Proteomes" id="UP001318040"/>
    </source>
</evidence>
<dbReference type="InterPro" id="IPR011856">
    <property type="entry name" value="tRNA_endonuc-like_dom_sf"/>
</dbReference>
<dbReference type="Proteomes" id="UP001318040">
    <property type="component" value="Chromosome 22"/>
</dbReference>
<sequence>MSVNVTTPPAARGGTLWVLNHPKYKELLDLKVAEDSEAFTTLVVYLDLLEVRCWTEVNTAASRELGLLYVTGRPAEGKPLTVVLPVSSQASVSHCRIHEIMKHTCVGTEPASVTLAIAESDSTVVYYRLTDGLVTPEPPDCVEDVDNKQWRRRRRRQLR</sequence>
<dbReference type="GO" id="GO:0003676">
    <property type="term" value="F:nucleic acid binding"/>
    <property type="evidence" value="ECO:0007669"/>
    <property type="project" value="InterPro"/>
</dbReference>
<keyword evidence="5" id="KW-0540">Nuclease</keyword>
<keyword evidence="4" id="KW-1185">Reference proteome</keyword>
<keyword evidence="2" id="KW-0819">tRNA processing</keyword>
<dbReference type="GO" id="GO:0006388">
    <property type="term" value="P:tRNA splicing, via endonucleolytic cleavage and ligation"/>
    <property type="evidence" value="ECO:0007669"/>
    <property type="project" value="InterPro"/>
</dbReference>
<accession>A0AAJ7WZW9</accession>
<organism evidence="4 5">
    <name type="scientific">Petromyzon marinus</name>
    <name type="common">Sea lamprey</name>
    <dbReference type="NCBI Taxonomy" id="7757"/>
    <lineage>
        <taxon>Eukaryota</taxon>
        <taxon>Metazoa</taxon>
        <taxon>Chordata</taxon>
        <taxon>Craniata</taxon>
        <taxon>Vertebrata</taxon>
        <taxon>Cyclostomata</taxon>
        <taxon>Hyperoartia</taxon>
        <taxon>Petromyzontiformes</taxon>
        <taxon>Petromyzontidae</taxon>
        <taxon>Petromyzon</taxon>
    </lineage>
</organism>
<evidence type="ECO:0000313" key="5">
    <source>
        <dbReference type="RefSeq" id="XP_032814883.1"/>
    </source>
</evidence>
<gene>
    <name evidence="5" type="primary">TSEN15</name>
</gene>
<comment type="similarity">
    <text evidence="1">Belongs to the SEN15 family.</text>
</comment>
<protein>
    <submittedName>
        <fullName evidence="5">tRNA-splicing endonuclease subunit Sen15</fullName>
    </submittedName>
</protein>
<dbReference type="GO" id="GO:0005634">
    <property type="term" value="C:nucleus"/>
    <property type="evidence" value="ECO:0007669"/>
    <property type="project" value="UniProtKB-ARBA"/>
</dbReference>
<dbReference type="InterPro" id="IPR018593">
    <property type="entry name" value="tRNA-endonuc_su_Sen15"/>
</dbReference>
<dbReference type="KEGG" id="pmrn:116944980"/>
<keyword evidence="5" id="KW-0255">Endonuclease</keyword>
<evidence type="ECO:0000259" key="3">
    <source>
        <dbReference type="Pfam" id="PF09631"/>
    </source>
</evidence>
<dbReference type="InterPro" id="IPR036167">
    <property type="entry name" value="tRNA_intron_Endo_cat-like_sf"/>
</dbReference>
<dbReference type="GO" id="GO:0004519">
    <property type="term" value="F:endonuclease activity"/>
    <property type="evidence" value="ECO:0007669"/>
    <property type="project" value="UniProtKB-KW"/>
</dbReference>
<feature type="domain" description="tRNA-splicing endonuclease subunit Sen15" evidence="3">
    <location>
        <begin position="44"/>
        <end position="138"/>
    </location>
</feature>
<reference evidence="5" key="1">
    <citation type="submission" date="2025-08" db="UniProtKB">
        <authorList>
            <consortium name="RefSeq"/>
        </authorList>
    </citation>
    <scope>IDENTIFICATION</scope>
    <source>
        <tissue evidence="5">Sperm</tissue>
    </source>
</reference>
<dbReference type="CTD" id="116461"/>
<dbReference type="Gene3D" id="3.40.1350.10">
    <property type="match status" value="1"/>
</dbReference>
<dbReference type="PANTHER" id="PTHR28582">
    <property type="entry name" value="TRNA-SPLICING ENDONUCLEASE SUBUNIT SEN15"/>
    <property type="match status" value="1"/>
</dbReference>
<dbReference type="SUPFAM" id="SSF53032">
    <property type="entry name" value="tRNA-intron endonuclease catalytic domain-like"/>
    <property type="match status" value="1"/>
</dbReference>
<keyword evidence="5" id="KW-0378">Hydrolase</keyword>
<dbReference type="Pfam" id="PF09631">
    <property type="entry name" value="Sen15"/>
    <property type="match status" value="1"/>
</dbReference>
<dbReference type="PANTHER" id="PTHR28582:SF1">
    <property type="entry name" value="TRNA-SPLICING ENDONUCLEASE SUBUNIT SEN15"/>
    <property type="match status" value="1"/>
</dbReference>
<evidence type="ECO:0000256" key="1">
    <source>
        <dbReference type="ARBA" id="ARBA00006091"/>
    </source>
</evidence>